<reference evidence="10" key="1">
    <citation type="submission" date="2015-07" db="EMBL/GenBank/DDBJ databases">
        <title>MeaNS - Measles Nucleotide Surveillance Program.</title>
        <authorList>
            <person name="Tran T."/>
            <person name="Druce J."/>
        </authorList>
    </citation>
    <scope>NUCLEOTIDE SEQUENCE</scope>
    <source>
        <strain evidence="10">UCB-OBI-ISO-001</strain>
        <tissue evidence="10">Gonad</tissue>
    </source>
</reference>
<organism evidence="10">
    <name type="scientific">Octopus bimaculoides</name>
    <name type="common">California two-spotted octopus</name>
    <dbReference type="NCBI Taxonomy" id="37653"/>
    <lineage>
        <taxon>Eukaryota</taxon>
        <taxon>Metazoa</taxon>
        <taxon>Spiralia</taxon>
        <taxon>Lophotrochozoa</taxon>
        <taxon>Mollusca</taxon>
        <taxon>Cephalopoda</taxon>
        <taxon>Coleoidea</taxon>
        <taxon>Octopodiformes</taxon>
        <taxon>Octopoda</taxon>
        <taxon>Incirrata</taxon>
        <taxon>Octopodidae</taxon>
        <taxon>Octopus</taxon>
    </lineage>
</organism>
<keyword evidence="6 8" id="KW-0472">Membrane</keyword>
<accession>A0A0L8HZ28</accession>
<keyword evidence="5 8" id="KW-1133">Transmembrane helix</keyword>
<dbReference type="PANTHER" id="PTHR31584:SF1">
    <property type="entry name" value="TUMOR PROTEIN P53-INDUCIBLE PROTEIN 11"/>
    <property type="match status" value="1"/>
</dbReference>
<dbReference type="GO" id="GO:0016020">
    <property type="term" value="C:membrane"/>
    <property type="evidence" value="ECO:0007669"/>
    <property type="project" value="UniProtKB-SubCell"/>
</dbReference>
<comment type="subcellular location">
    <subcellularLocation>
        <location evidence="1">Membrane</location>
        <topology evidence="1">Multi-pass membrane protein</topology>
    </subcellularLocation>
</comment>
<dbReference type="AlphaFoldDB" id="A0A0L8HZ28"/>
<sequence>MMRMLILAILVRMTMLLLIRNHDVFVIRNPVTSFRTSRTDEREWVLYSNWEPGLNTCNRVGITKGSHGMLNQAMGEIYHPSRQWKHSSGDLHSRLKSRKLLGVGETDDGDIHRSKLSQILGHSDQLYVRLPSGLRVWQFTLALVFTVIAVWALVFPQHLYETAFEAVEGQCLTLPVRFYGAALLSLSWLFWSTLHAIDRDVIKTALITSILYFFAHVLVTSVFMMLSTLANTTSPILLLLSAITIISPSCYFYWAVSKEGRTKEGQGYHRFQDRLNKYQLSTGIDVTV</sequence>
<feature type="transmembrane region" description="Helical" evidence="8">
    <location>
        <begin position="209"/>
        <end position="230"/>
    </location>
</feature>
<evidence type="ECO:0000256" key="9">
    <source>
        <dbReference type="SAM" id="SignalP"/>
    </source>
</evidence>
<gene>
    <name evidence="10" type="ORF">OCBIM_22001643mg</name>
</gene>
<dbReference type="STRING" id="37653.A0A0L8HZ28"/>
<dbReference type="OrthoDB" id="6243248at2759"/>
<evidence type="ECO:0000256" key="4">
    <source>
        <dbReference type="ARBA" id="ARBA00022692"/>
    </source>
</evidence>
<keyword evidence="9" id="KW-0732">Signal</keyword>
<evidence type="ECO:0000256" key="5">
    <source>
        <dbReference type="ARBA" id="ARBA00022989"/>
    </source>
</evidence>
<feature type="transmembrane region" description="Helical" evidence="8">
    <location>
        <begin position="176"/>
        <end position="197"/>
    </location>
</feature>
<name>A0A0L8HZ28_OCTBM</name>
<evidence type="ECO:0000256" key="1">
    <source>
        <dbReference type="ARBA" id="ARBA00004141"/>
    </source>
</evidence>
<keyword evidence="4 8" id="KW-0812">Transmembrane</keyword>
<feature type="transmembrane region" description="Helical" evidence="8">
    <location>
        <begin position="136"/>
        <end position="156"/>
    </location>
</feature>
<dbReference type="InterPro" id="IPR028266">
    <property type="entry name" value="TP53I11"/>
</dbReference>
<evidence type="ECO:0000256" key="2">
    <source>
        <dbReference type="ARBA" id="ARBA00019449"/>
    </source>
</evidence>
<feature type="chain" id="PRO_5005584046" description="Tumor protein p53-inducible protein 11" evidence="9">
    <location>
        <begin position="17"/>
        <end position="288"/>
    </location>
</feature>
<keyword evidence="3" id="KW-0597">Phosphoprotein</keyword>
<evidence type="ECO:0000256" key="8">
    <source>
        <dbReference type="SAM" id="Phobius"/>
    </source>
</evidence>
<evidence type="ECO:0000256" key="6">
    <source>
        <dbReference type="ARBA" id="ARBA00023136"/>
    </source>
</evidence>
<feature type="signal peptide" evidence="9">
    <location>
        <begin position="1"/>
        <end position="16"/>
    </location>
</feature>
<protein>
    <recommendedName>
        <fullName evidence="2">Tumor protein p53-inducible protein 11</fullName>
    </recommendedName>
    <alternativeName>
        <fullName evidence="7">p53-induced gene 11 protein</fullName>
    </alternativeName>
</protein>
<proteinExistence type="predicted"/>
<evidence type="ECO:0000313" key="10">
    <source>
        <dbReference type="EMBL" id="KOF94498.1"/>
    </source>
</evidence>
<dbReference type="Pfam" id="PF14936">
    <property type="entry name" value="p53-inducible11"/>
    <property type="match status" value="1"/>
</dbReference>
<evidence type="ECO:0000256" key="7">
    <source>
        <dbReference type="ARBA" id="ARBA00032100"/>
    </source>
</evidence>
<feature type="transmembrane region" description="Helical" evidence="8">
    <location>
        <begin position="236"/>
        <end position="256"/>
    </location>
</feature>
<dbReference type="EMBL" id="KQ416950">
    <property type="protein sequence ID" value="KOF94498.1"/>
    <property type="molecule type" value="Genomic_DNA"/>
</dbReference>
<evidence type="ECO:0000256" key="3">
    <source>
        <dbReference type="ARBA" id="ARBA00022553"/>
    </source>
</evidence>
<dbReference type="PANTHER" id="PTHR31584">
    <property type="entry name" value="TUMOR PROTEIN P53-INDUCIBLE PROTEIN 11"/>
    <property type="match status" value="1"/>
</dbReference>